<comment type="caution">
    <text evidence="2">The sequence shown here is derived from an EMBL/GenBank/DDBJ whole genome shotgun (WGS) entry which is preliminary data.</text>
</comment>
<evidence type="ECO:0000313" key="3">
    <source>
        <dbReference type="Proteomes" id="UP000770661"/>
    </source>
</evidence>
<dbReference type="EMBL" id="JACEEZ010001904">
    <property type="protein sequence ID" value="KAG0728701.1"/>
    <property type="molecule type" value="Genomic_DNA"/>
</dbReference>
<sequence length="183" mass="20233">MLREVCRDVFHRTNSSPPEWRKHAVHDGQPAQRGPGGRKCSWFLNQWTGAFMDSESSIHGRLLPDDLTGSCSPKRMNGIKSGVMEIGFERSTTAALHPPVFTTSGGMGPKAKCFYSRLADVMAEKKHQHRKPRCRLDEMAVLSFSPAQVCLLCLRGTRYSAPTTIDLAGLNYQATVVESGILV</sequence>
<keyword evidence="3" id="KW-1185">Reference proteome</keyword>
<reference evidence="2" key="1">
    <citation type="submission" date="2020-07" db="EMBL/GenBank/DDBJ databases">
        <title>The High-quality genome of the commercially important snow crab, Chionoecetes opilio.</title>
        <authorList>
            <person name="Jeong J.-H."/>
            <person name="Ryu S."/>
        </authorList>
    </citation>
    <scope>NUCLEOTIDE SEQUENCE</scope>
    <source>
        <strain evidence="2">MADBK_172401_WGS</strain>
        <tissue evidence="2">Digestive gland</tissue>
    </source>
</reference>
<proteinExistence type="predicted"/>
<accession>A0A8J5D1W8</accession>
<gene>
    <name evidence="2" type="ORF">GWK47_003651</name>
</gene>
<dbReference type="OrthoDB" id="6623668at2759"/>
<organism evidence="2 3">
    <name type="scientific">Chionoecetes opilio</name>
    <name type="common">Atlantic snow crab</name>
    <name type="synonym">Cancer opilio</name>
    <dbReference type="NCBI Taxonomy" id="41210"/>
    <lineage>
        <taxon>Eukaryota</taxon>
        <taxon>Metazoa</taxon>
        <taxon>Ecdysozoa</taxon>
        <taxon>Arthropoda</taxon>
        <taxon>Crustacea</taxon>
        <taxon>Multicrustacea</taxon>
        <taxon>Malacostraca</taxon>
        <taxon>Eumalacostraca</taxon>
        <taxon>Eucarida</taxon>
        <taxon>Decapoda</taxon>
        <taxon>Pleocyemata</taxon>
        <taxon>Brachyura</taxon>
        <taxon>Eubrachyura</taxon>
        <taxon>Majoidea</taxon>
        <taxon>Majidae</taxon>
        <taxon>Chionoecetes</taxon>
    </lineage>
</organism>
<protein>
    <submittedName>
        <fullName evidence="2">Uncharacterized protein</fullName>
    </submittedName>
</protein>
<feature type="region of interest" description="Disordered" evidence="1">
    <location>
        <begin position="13"/>
        <end position="37"/>
    </location>
</feature>
<evidence type="ECO:0000313" key="2">
    <source>
        <dbReference type="EMBL" id="KAG0728701.1"/>
    </source>
</evidence>
<name>A0A8J5D1W8_CHIOP</name>
<dbReference type="Proteomes" id="UP000770661">
    <property type="component" value="Unassembled WGS sequence"/>
</dbReference>
<dbReference type="AlphaFoldDB" id="A0A8J5D1W8"/>
<evidence type="ECO:0000256" key="1">
    <source>
        <dbReference type="SAM" id="MobiDB-lite"/>
    </source>
</evidence>